<sequence>MNPLKDLPRVFFHEELFSFSSKKNQHPAHLRQLALETIHNTSPDAVNIFTDGSKFDSGSTGSGVVIKNLDAITKIKRRRKIRAVHFRSLSSRAEKSVLFSWRVKSSIQYLSNWRIIGDRIGLNIIDNVKTYSTHNDIHLQWIPSHVELYFNDLANELAKEGSNDPIGSSDLLTCNEIYSKVKTDNNSTWKTPPSHDWYQQNGPGAALELKGDRNYKTNQ</sequence>
<dbReference type="EMBL" id="BMAU01021357">
    <property type="protein sequence ID" value="GFY21269.1"/>
    <property type="molecule type" value="Genomic_DNA"/>
</dbReference>
<dbReference type="Proteomes" id="UP000887159">
    <property type="component" value="Unassembled WGS sequence"/>
</dbReference>
<dbReference type="AlphaFoldDB" id="A0A8X6SWE3"/>
<comment type="caution">
    <text evidence="2">The sequence shown here is derived from an EMBL/GenBank/DDBJ whole genome shotgun (WGS) entry which is preliminary data.</text>
</comment>
<name>A0A8X6SWE3_TRICX</name>
<accession>A0A8X6SWE3</accession>
<feature type="region of interest" description="Disordered" evidence="1">
    <location>
        <begin position="189"/>
        <end position="219"/>
    </location>
</feature>
<feature type="compositionally biased region" description="Basic and acidic residues" evidence="1">
    <location>
        <begin position="209"/>
        <end position="219"/>
    </location>
</feature>
<protein>
    <submittedName>
        <fullName evidence="2">RNase H domain-containing protein</fullName>
    </submittedName>
</protein>
<proteinExistence type="predicted"/>
<feature type="compositionally biased region" description="Polar residues" evidence="1">
    <location>
        <begin position="189"/>
        <end position="202"/>
    </location>
</feature>
<dbReference type="InterPro" id="IPR012337">
    <property type="entry name" value="RNaseH-like_sf"/>
</dbReference>
<organism evidence="2 3">
    <name type="scientific">Trichonephila clavipes</name>
    <name type="common">Golden silk orbweaver</name>
    <name type="synonym">Nephila clavipes</name>
    <dbReference type="NCBI Taxonomy" id="2585209"/>
    <lineage>
        <taxon>Eukaryota</taxon>
        <taxon>Metazoa</taxon>
        <taxon>Ecdysozoa</taxon>
        <taxon>Arthropoda</taxon>
        <taxon>Chelicerata</taxon>
        <taxon>Arachnida</taxon>
        <taxon>Araneae</taxon>
        <taxon>Araneomorphae</taxon>
        <taxon>Entelegynae</taxon>
        <taxon>Araneoidea</taxon>
        <taxon>Nephilidae</taxon>
        <taxon>Trichonephila</taxon>
    </lineage>
</organism>
<evidence type="ECO:0000313" key="2">
    <source>
        <dbReference type="EMBL" id="GFY21269.1"/>
    </source>
</evidence>
<evidence type="ECO:0000313" key="3">
    <source>
        <dbReference type="Proteomes" id="UP000887159"/>
    </source>
</evidence>
<evidence type="ECO:0000256" key="1">
    <source>
        <dbReference type="SAM" id="MobiDB-lite"/>
    </source>
</evidence>
<dbReference type="Gene3D" id="3.30.420.10">
    <property type="entry name" value="Ribonuclease H-like superfamily/Ribonuclease H"/>
    <property type="match status" value="1"/>
</dbReference>
<gene>
    <name evidence="2" type="primary">AVEN_270067_1</name>
    <name evidence="2" type="ORF">TNCV_3993131</name>
</gene>
<dbReference type="InterPro" id="IPR036397">
    <property type="entry name" value="RNaseH_sf"/>
</dbReference>
<keyword evidence="3" id="KW-1185">Reference proteome</keyword>
<dbReference type="GO" id="GO:0003676">
    <property type="term" value="F:nucleic acid binding"/>
    <property type="evidence" value="ECO:0007669"/>
    <property type="project" value="InterPro"/>
</dbReference>
<reference evidence="2" key="1">
    <citation type="submission" date="2020-08" db="EMBL/GenBank/DDBJ databases">
        <title>Multicomponent nature underlies the extraordinary mechanical properties of spider dragline silk.</title>
        <authorList>
            <person name="Kono N."/>
            <person name="Nakamura H."/>
            <person name="Mori M."/>
            <person name="Yoshida Y."/>
            <person name="Ohtoshi R."/>
            <person name="Malay A.D."/>
            <person name="Moran D.A.P."/>
            <person name="Tomita M."/>
            <person name="Numata K."/>
            <person name="Arakawa K."/>
        </authorList>
    </citation>
    <scope>NUCLEOTIDE SEQUENCE</scope>
</reference>
<dbReference type="SUPFAM" id="SSF53098">
    <property type="entry name" value="Ribonuclease H-like"/>
    <property type="match status" value="1"/>
</dbReference>